<dbReference type="FunFam" id="3.10.20.90:FF:000039">
    <property type="entry name" value="Tyrosine-protein phosphatase non-receptor type"/>
    <property type="match status" value="1"/>
</dbReference>
<reference evidence="6 7" key="1">
    <citation type="submission" date="2020-08" db="EMBL/GenBank/DDBJ databases">
        <authorList>
            <person name="Koutsovoulos G."/>
            <person name="Danchin GJ E."/>
        </authorList>
    </citation>
    <scope>NUCLEOTIDE SEQUENCE [LARGE SCALE GENOMIC DNA]</scope>
</reference>
<dbReference type="CDD" id="cd14473">
    <property type="entry name" value="FERM_B-lobe"/>
    <property type="match status" value="1"/>
</dbReference>
<dbReference type="PROSITE" id="PS00661">
    <property type="entry name" value="FERM_2"/>
    <property type="match status" value="1"/>
</dbReference>
<evidence type="ECO:0000259" key="5">
    <source>
        <dbReference type="PROSITE" id="PS50057"/>
    </source>
</evidence>
<dbReference type="PROSITE" id="PS50057">
    <property type="entry name" value="FERM_3"/>
    <property type="match status" value="1"/>
</dbReference>
<evidence type="ECO:0000313" key="7">
    <source>
        <dbReference type="Proteomes" id="UP000580250"/>
    </source>
</evidence>
<dbReference type="Gene3D" id="3.10.20.90">
    <property type="entry name" value="Phosphatidylinositol 3-kinase Catalytic Subunit, Chain A, domain 1"/>
    <property type="match status" value="1"/>
</dbReference>
<accession>A0A6V7UU30</accession>
<dbReference type="Gene3D" id="2.30.29.30">
    <property type="entry name" value="Pleckstrin-homology domain (PH domain)/Phosphotyrosine-binding domain (PTB)"/>
    <property type="match status" value="1"/>
</dbReference>
<dbReference type="GO" id="GO:0005912">
    <property type="term" value="C:adherens junction"/>
    <property type="evidence" value="ECO:0007669"/>
    <property type="project" value="UniProtKB-SubCell"/>
</dbReference>
<evidence type="ECO:0000256" key="1">
    <source>
        <dbReference type="ARBA" id="ARBA00004536"/>
    </source>
</evidence>
<dbReference type="InterPro" id="IPR019749">
    <property type="entry name" value="Band_41_domain"/>
</dbReference>
<dbReference type="Pfam" id="PF09379">
    <property type="entry name" value="FERM_N"/>
    <property type="match status" value="1"/>
</dbReference>
<dbReference type="InterPro" id="IPR019747">
    <property type="entry name" value="FERM_CS"/>
</dbReference>
<dbReference type="Pfam" id="PF00373">
    <property type="entry name" value="FERM_M"/>
    <property type="match status" value="1"/>
</dbReference>
<dbReference type="Gene3D" id="1.20.80.10">
    <property type="match status" value="1"/>
</dbReference>
<dbReference type="FunFam" id="2.30.29.30:FF:000002">
    <property type="entry name" value="Band 4.1-like protein 5 isoform 1"/>
    <property type="match status" value="1"/>
</dbReference>
<evidence type="ECO:0000313" key="6">
    <source>
        <dbReference type="EMBL" id="CAD2165647.1"/>
    </source>
</evidence>
<feature type="region of interest" description="Disordered" evidence="4">
    <location>
        <begin position="370"/>
        <end position="389"/>
    </location>
</feature>
<dbReference type="InterPro" id="IPR019748">
    <property type="entry name" value="FERM_central"/>
</dbReference>
<evidence type="ECO:0000256" key="2">
    <source>
        <dbReference type="ARBA" id="ARBA00022025"/>
    </source>
</evidence>
<dbReference type="InterPro" id="IPR029071">
    <property type="entry name" value="Ubiquitin-like_domsf"/>
</dbReference>
<evidence type="ECO:0000256" key="3">
    <source>
        <dbReference type="ARBA" id="ARBA00043944"/>
    </source>
</evidence>
<sequence length="429" mass="49008">MPHSNNNSNSEKIQVSALPQSIDEGPSPFVQQDVSKKKLVMAKVNYLDDSQLNFHIHKNALGSVLLDLVIAQMGLMERDYFGLTFYDDQKLQHWLYPDKKIKKQLKGVQLEFFFKVKFYPPNPTQLLEDFSRHLLYLQLRKDVYSERLPVSFAAQASLGSLVAQAELGDYQPSENYAQLLSSVKIAQLTSEQEQFCNKVGDLHKLHRGLTRTEAELAYLNECKSLAMYGIHLYPAKDSKNKPIQIGISSVGISIFNDQMRVHRFSWAGIIKIEYRKNKFGIRLKPGELDQSQKKSTTVSYALVDYKHAKLVWRCGVEHHVFFRLVQPETKHKNSFLSFGSARFRYTGRTNIQSQMVSQLFETNAPTSASLSKSKSAEMLPQNHQKEPQTPLNYMDELTPQKQLAHVQPLATSTARSDKKVSNFLGNEFL</sequence>
<dbReference type="InterPro" id="IPR011993">
    <property type="entry name" value="PH-like_dom_sf"/>
</dbReference>
<dbReference type="GO" id="GO:0031032">
    <property type="term" value="P:actomyosin structure organization"/>
    <property type="evidence" value="ECO:0007669"/>
    <property type="project" value="TreeGrafter"/>
</dbReference>
<comment type="caution">
    <text evidence="6">The sequence shown here is derived from an EMBL/GenBank/DDBJ whole genome shotgun (WGS) entry which is preliminary data.</text>
</comment>
<organism evidence="6 7">
    <name type="scientific">Meloidogyne enterolobii</name>
    <name type="common">Root-knot nematode worm</name>
    <name type="synonym">Meloidogyne mayaguensis</name>
    <dbReference type="NCBI Taxonomy" id="390850"/>
    <lineage>
        <taxon>Eukaryota</taxon>
        <taxon>Metazoa</taxon>
        <taxon>Ecdysozoa</taxon>
        <taxon>Nematoda</taxon>
        <taxon>Chromadorea</taxon>
        <taxon>Rhabditida</taxon>
        <taxon>Tylenchina</taxon>
        <taxon>Tylenchomorpha</taxon>
        <taxon>Tylenchoidea</taxon>
        <taxon>Meloidogynidae</taxon>
        <taxon>Meloidogyninae</taxon>
        <taxon>Meloidogyne</taxon>
    </lineage>
</organism>
<dbReference type="PANTHER" id="PTHR23280:SF21">
    <property type="entry name" value="PROTEIN 4.1 HOMOLOG"/>
    <property type="match status" value="1"/>
</dbReference>
<dbReference type="SUPFAM" id="SSF54236">
    <property type="entry name" value="Ubiquitin-like"/>
    <property type="match status" value="1"/>
</dbReference>
<evidence type="ECO:0000256" key="4">
    <source>
        <dbReference type="SAM" id="MobiDB-lite"/>
    </source>
</evidence>
<comment type="subcellular location">
    <subcellularLocation>
        <location evidence="1">Cell junction</location>
        <location evidence="1">Adherens junction</location>
    </subcellularLocation>
    <subcellularLocation>
        <location evidence="3">Cell projection</location>
        <location evidence="3">Rhabdomere</location>
    </subcellularLocation>
</comment>
<dbReference type="GO" id="GO:0005886">
    <property type="term" value="C:plasma membrane"/>
    <property type="evidence" value="ECO:0007669"/>
    <property type="project" value="TreeGrafter"/>
</dbReference>
<dbReference type="SUPFAM" id="SSF50729">
    <property type="entry name" value="PH domain-like"/>
    <property type="match status" value="1"/>
</dbReference>
<proteinExistence type="predicted"/>
<dbReference type="Pfam" id="PF09380">
    <property type="entry name" value="FERM_C"/>
    <property type="match status" value="1"/>
</dbReference>
<gene>
    <name evidence="6" type="ORF">MENT_LOCUS17303</name>
</gene>
<dbReference type="GO" id="GO:0005856">
    <property type="term" value="C:cytoskeleton"/>
    <property type="evidence" value="ECO:0007669"/>
    <property type="project" value="TreeGrafter"/>
</dbReference>
<dbReference type="GO" id="GO:0008092">
    <property type="term" value="F:cytoskeletal protein binding"/>
    <property type="evidence" value="ECO:0007669"/>
    <property type="project" value="InterPro"/>
</dbReference>
<dbReference type="EMBL" id="CAJEWN010000112">
    <property type="protein sequence ID" value="CAD2165647.1"/>
    <property type="molecule type" value="Genomic_DNA"/>
</dbReference>
<name>A0A6V7UU30_MELEN</name>
<dbReference type="PANTHER" id="PTHR23280">
    <property type="entry name" value="4.1 G PROTEIN"/>
    <property type="match status" value="1"/>
</dbReference>
<dbReference type="InterPro" id="IPR000798">
    <property type="entry name" value="Ez/rad/moesin-like"/>
</dbReference>
<dbReference type="InterPro" id="IPR018980">
    <property type="entry name" value="FERM_PH-like_C"/>
</dbReference>
<dbReference type="SMART" id="SM00295">
    <property type="entry name" value="B41"/>
    <property type="match status" value="1"/>
</dbReference>
<protein>
    <recommendedName>
        <fullName evidence="2">Moesin/ezrin/radixin homolog 1</fullName>
    </recommendedName>
</protein>
<dbReference type="Proteomes" id="UP000580250">
    <property type="component" value="Unassembled WGS sequence"/>
</dbReference>
<dbReference type="PROSITE" id="PS00660">
    <property type="entry name" value="FERM_1"/>
    <property type="match status" value="1"/>
</dbReference>
<dbReference type="SUPFAM" id="SSF47031">
    <property type="entry name" value="Second domain of FERM"/>
    <property type="match status" value="1"/>
</dbReference>
<dbReference type="SMART" id="SM01196">
    <property type="entry name" value="FERM_C"/>
    <property type="match status" value="1"/>
</dbReference>
<dbReference type="InterPro" id="IPR000299">
    <property type="entry name" value="FERM_domain"/>
</dbReference>
<dbReference type="InterPro" id="IPR014352">
    <property type="entry name" value="FERM/acyl-CoA-bd_prot_sf"/>
</dbReference>
<dbReference type="InterPro" id="IPR035963">
    <property type="entry name" value="FERM_2"/>
</dbReference>
<dbReference type="OrthoDB" id="6589456at2759"/>
<dbReference type="InterPro" id="IPR018979">
    <property type="entry name" value="FERM_N"/>
</dbReference>
<dbReference type="PRINTS" id="PR00935">
    <property type="entry name" value="BAND41"/>
</dbReference>
<dbReference type="PRINTS" id="PR00661">
    <property type="entry name" value="ERMFAMILY"/>
</dbReference>
<dbReference type="AlphaFoldDB" id="A0A6V7UU30"/>
<feature type="domain" description="FERM" evidence="5">
    <location>
        <begin position="40"/>
        <end position="326"/>
    </location>
</feature>